<evidence type="ECO:0000256" key="1">
    <source>
        <dbReference type="SAM" id="SignalP"/>
    </source>
</evidence>
<feature type="chain" id="PRO_5001593367" description="Lipoprotein" evidence="1">
    <location>
        <begin position="23"/>
        <end position="136"/>
    </location>
</feature>
<reference evidence="2" key="2">
    <citation type="submission" date="2014-07" db="EMBL/GenBank/DDBJ databases">
        <title>Initial genome analysis of the psychrotolerant acidophile Acidithiobacillus ferrivorans CF27: insights into iron and sulfur oxidation pathways and into biofilm formation.</title>
        <authorList>
            <person name="Talla E."/>
            <person name="Hedrich S."/>
            <person name="Mangenot S."/>
            <person name="Ji B."/>
            <person name="Johnson D.B."/>
            <person name="Barbe V."/>
            <person name="Bonnefoy V."/>
        </authorList>
    </citation>
    <scope>NUCLEOTIDE SEQUENCE [LARGE SCALE GENOMIC DNA]</scope>
    <source>
        <strain evidence="2">CF27</strain>
    </source>
</reference>
<accession>A0A060UM66</accession>
<dbReference type="AlphaFoldDB" id="A0A060UM66"/>
<dbReference type="RefSeq" id="WP_035191786.1">
    <property type="nucleotide sequence ID" value="NZ_CCCS020000023.1"/>
</dbReference>
<proteinExistence type="predicted"/>
<keyword evidence="4" id="KW-1185">Reference proteome</keyword>
<dbReference type="EMBL" id="LT841305">
    <property type="protein sequence ID" value="SMH66355.1"/>
    <property type="molecule type" value="Genomic_DNA"/>
</dbReference>
<name>A0A060UM66_9PROT</name>
<dbReference type="Proteomes" id="UP000193925">
    <property type="component" value="Chromosome AFERRI"/>
</dbReference>
<evidence type="ECO:0000313" key="4">
    <source>
        <dbReference type="Proteomes" id="UP000193925"/>
    </source>
</evidence>
<reference evidence="3 4" key="3">
    <citation type="submission" date="2017-03" db="EMBL/GenBank/DDBJ databases">
        <authorList>
            <person name="Regsiter A."/>
            <person name="William W."/>
        </authorList>
    </citation>
    <scope>NUCLEOTIDE SEQUENCE [LARGE SCALE GENOMIC DNA]</scope>
    <source>
        <strain evidence="3">PRJEB5721</strain>
    </source>
</reference>
<keyword evidence="1" id="KW-0732">Signal</keyword>
<reference evidence="2" key="1">
    <citation type="submission" date="2014-03" db="EMBL/GenBank/DDBJ databases">
        <authorList>
            <person name="Genoscope - CEA"/>
        </authorList>
    </citation>
    <scope>NUCLEOTIDE SEQUENCE [LARGE SCALE GENOMIC DNA]</scope>
    <source>
        <strain evidence="2">CF27</strain>
    </source>
</reference>
<organism evidence="2">
    <name type="scientific">Acidithiobacillus ferrivorans</name>
    <dbReference type="NCBI Taxonomy" id="160808"/>
    <lineage>
        <taxon>Bacteria</taxon>
        <taxon>Pseudomonadati</taxon>
        <taxon>Pseudomonadota</taxon>
        <taxon>Acidithiobacillia</taxon>
        <taxon>Acidithiobacillales</taxon>
        <taxon>Acidithiobacillaceae</taxon>
        <taxon>Acidithiobacillus</taxon>
    </lineage>
</organism>
<gene>
    <name evidence="2" type="ORF">AFERRI_30067</name>
    <name evidence="3" type="ORF">AFERRI_30085</name>
</gene>
<dbReference type="PROSITE" id="PS51257">
    <property type="entry name" value="PROKAR_LIPOPROTEIN"/>
    <property type="match status" value="1"/>
</dbReference>
<protein>
    <recommendedName>
        <fullName evidence="5">Lipoprotein</fullName>
    </recommendedName>
</protein>
<sequence>MKKLITCFAGMALLLLVGCASDINQRYYLKTNMNKITIGKTKAEVLSMFPGELTKNGARSQGGAPGMEIRAAQRSSSGKLLEVGEVLLTDGVIPTVSHWFMFEDGLLVQWGRPEDWNKAAARYDINFNPSPGVPLN</sequence>
<feature type="signal peptide" evidence="1">
    <location>
        <begin position="1"/>
        <end position="22"/>
    </location>
</feature>
<dbReference type="EMBL" id="CCCS020000023">
    <property type="protein sequence ID" value="CDQ09421.1"/>
    <property type="molecule type" value="Genomic_DNA"/>
</dbReference>
<evidence type="ECO:0000313" key="3">
    <source>
        <dbReference type="EMBL" id="SMH66355.1"/>
    </source>
</evidence>
<evidence type="ECO:0008006" key="5">
    <source>
        <dbReference type="Google" id="ProtNLM"/>
    </source>
</evidence>
<evidence type="ECO:0000313" key="2">
    <source>
        <dbReference type="EMBL" id="CDQ09421.1"/>
    </source>
</evidence>